<reference evidence="4 5" key="1">
    <citation type="submission" date="2018-10" db="EMBL/GenBank/DDBJ databases">
        <title>Draft genome sequence of Bacillus salarius IM0101, isolated from a hypersaline soil in Inner Mongolia, China.</title>
        <authorList>
            <person name="Yamprayoonswat W."/>
            <person name="Boonvisut S."/>
            <person name="Jumpathong W."/>
            <person name="Sittihan S."/>
            <person name="Ruangsuj P."/>
            <person name="Wanthongcharoen S."/>
            <person name="Thongpramul N."/>
            <person name="Pimmason S."/>
            <person name="Yu B."/>
            <person name="Yasawong M."/>
        </authorList>
    </citation>
    <scope>NUCLEOTIDE SEQUENCE [LARGE SCALE GENOMIC DNA]</scope>
    <source>
        <strain evidence="4 5">IM0101</strain>
    </source>
</reference>
<evidence type="ECO:0000256" key="2">
    <source>
        <dbReference type="HAMAP-Rule" id="MF_01940"/>
    </source>
</evidence>
<dbReference type="InterPro" id="IPR004175">
    <property type="entry name" value="RNA_CPDase"/>
</dbReference>
<comment type="function">
    <text evidence="2">Hydrolyzes RNA 2',3'-cyclic phosphodiester to an RNA 2'-phosphomonoester.</text>
</comment>
<feature type="short sequence motif" description="HXTX 1" evidence="2">
    <location>
        <begin position="44"/>
        <end position="47"/>
    </location>
</feature>
<name>A0A428N373_9BACI</name>
<evidence type="ECO:0000313" key="4">
    <source>
        <dbReference type="EMBL" id="RSL32893.1"/>
    </source>
</evidence>
<keyword evidence="1 2" id="KW-0378">Hydrolase</keyword>
<evidence type="ECO:0000259" key="3">
    <source>
        <dbReference type="Pfam" id="PF02834"/>
    </source>
</evidence>
<comment type="caution">
    <text evidence="4">The sequence shown here is derived from an EMBL/GenBank/DDBJ whole genome shotgun (WGS) entry which is preliminary data.</text>
</comment>
<accession>A0A428N373</accession>
<gene>
    <name evidence="4" type="primary">thpR</name>
    <name evidence="4" type="ORF">D7Z54_12770</name>
</gene>
<feature type="domain" description="Phosphoesterase HXTX" evidence="3">
    <location>
        <begin position="104"/>
        <end position="176"/>
    </location>
</feature>
<evidence type="ECO:0000313" key="5">
    <source>
        <dbReference type="Proteomes" id="UP000275076"/>
    </source>
</evidence>
<proteinExistence type="inferred from homology"/>
<dbReference type="Proteomes" id="UP000275076">
    <property type="component" value="Unassembled WGS sequence"/>
</dbReference>
<evidence type="ECO:0000256" key="1">
    <source>
        <dbReference type="ARBA" id="ARBA00022801"/>
    </source>
</evidence>
<dbReference type="InterPro" id="IPR009097">
    <property type="entry name" value="Cyclic_Pdiesterase"/>
</dbReference>
<dbReference type="GO" id="GO:0004113">
    <property type="term" value="F:2',3'-cyclic-nucleotide 3'-phosphodiesterase activity"/>
    <property type="evidence" value="ECO:0007669"/>
    <property type="project" value="InterPro"/>
</dbReference>
<feature type="active site" description="Proton acceptor" evidence="2">
    <location>
        <position position="130"/>
    </location>
</feature>
<dbReference type="SUPFAM" id="SSF55144">
    <property type="entry name" value="LigT-like"/>
    <property type="match status" value="1"/>
</dbReference>
<protein>
    <recommendedName>
        <fullName evidence="2">RNA 2',3'-cyclic phosphodiesterase</fullName>
        <shortName evidence="2">RNA 2',3'-CPDase</shortName>
        <ecNumber evidence="2">3.1.4.58</ecNumber>
    </recommendedName>
</protein>
<dbReference type="GO" id="GO:0008664">
    <property type="term" value="F:RNA 2',3'-cyclic 3'-phosphodiesterase activity"/>
    <property type="evidence" value="ECO:0007669"/>
    <property type="project" value="UniProtKB-EC"/>
</dbReference>
<dbReference type="Pfam" id="PF02834">
    <property type="entry name" value="LigT_PEase"/>
    <property type="match status" value="2"/>
</dbReference>
<organism evidence="4 5">
    <name type="scientific">Salibacterium salarium</name>
    <dbReference type="NCBI Taxonomy" id="284579"/>
    <lineage>
        <taxon>Bacteria</taxon>
        <taxon>Bacillati</taxon>
        <taxon>Bacillota</taxon>
        <taxon>Bacilli</taxon>
        <taxon>Bacillales</taxon>
        <taxon>Bacillaceae</taxon>
    </lineage>
</organism>
<dbReference type="OrthoDB" id="9789350at2"/>
<sequence>MGMDSHYFLAIPLPAESKQMIARWKEGAKEHLIFKKWVHEEDYHITLFFLGAVSAEQLNGLSEKMRRIAEEASSFTIPAGETGYFGKPDQPKIFWAGAKAVPMLVDIQRKIMAGCVEHGFSAEKREYRPHITLARKWEGTDSFQKEVKKVPSLHAFEWTVDHFVLFKTHLNKDPKYEMVEKFTFGDVSY</sequence>
<dbReference type="PANTHER" id="PTHR35561">
    <property type="entry name" value="RNA 2',3'-CYCLIC PHOSPHODIESTERASE"/>
    <property type="match status" value="1"/>
</dbReference>
<dbReference type="Gene3D" id="3.90.1140.10">
    <property type="entry name" value="Cyclic phosphodiesterase"/>
    <property type="match status" value="1"/>
</dbReference>
<keyword evidence="5" id="KW-1185">Reference proteome</keyword>
<feature type="short sequence motif" description="HXTX 2" evidence="2">
    <location>
        <begin position="130"/>
        <end position="133"/>
    </location>
</feature>
<dbReference type="EMBL" id="RBVX01000011">
    <property type="protein sequence ID" value="RSL32893.1"/>
    <property type="molecule type" value="Genomic_DNA"/>
</dbReference>
<comment type="catalytic activity">
    <reaction evidence="2">
        <text>a 3'-end 2',3'-cyclophospho-ribonucleotide-RNA + H2O = a 3'-end 2'-phospho-ribonucleotide-RNA + H(+)</text>
        <dbReference type="Rhea" id="RHEA:11828"/>
        <dbReference type="Rhea" id="RHEA-COMP:10464"/>
        <dbReference type="Rhea" id="RHEA-COMP:17353"/>
        <dbReference type="ChEBI" id="CHEBI:15377"/>
        <dbReference type="ChEBI" id="CHEBI:15378"/>
        <dbReference type="ChEBI" id="CHEBI:83064"/>
        <dbReference type="ChEBI" id="CHEBI:173113"/>
        <dbReference type="EC" id="3.1.4.58"/>
    </reaction>
</comment>
<dbReference type="AlphaFoldDB" id="A0A428N373"/>
<dbReference type="InterPro" id="IPR014051">
    <property type="entry name" value="Phosphoesterase_HXTX"/>
</dbReference>
<dbReference type="EC" id="3.1.4.58" evidence="2"/>
<feature type="domain" description="Phosphoesterase HXTX" evidence="3">
    <location>
        <begin position="11"/>
        <end position="95"/>
    </location>
</feature>
<dbReference type="HAMAP" id="MF_01940">
    <property type="entry name" value="RNA_CPDase"/>
    <property type="match status" value="1"/>
</dbReference>
<dbReference type="PANTHER" id="PTHR35561:SF1">
    <property type="entry name" value="RNA 2',3'-CYCLIC PHOSPHODIESTERASE"/>
    <property type="match status" value="1"/>
</dbReference>
<comment type="similarity">
    <text evidence="2">Belongs to the 2H phosphoesterase superfamily. ThpR family.</text>
</comment>
<feature type="active site" description="Proton donor" evidence="2">
    <location>
        <position position="44"/>
    </location>
</feature>
<dbReference type="NCBIfam" id="TIGR02258">
    <property type="entry name" value="2_5_ligase"/>
    <property type="match status" value="1"/>
</dbReference>